<comment type="caution">
    <text evidence="1">The sequence shown here is derived from an EMBL/GenBank/DDBJ whole genome shotgun (WGS) entry which is preliminary data.</text>
</comment>
<dbReference type="EMBL" id="SNRY01003808">
    <property type="protein sequence ID" value="KAA6319668.1"/>
    <property type="molecule type" value="Genomic_DNA"/>
</dbReference>
<evidence type="ECO:0000313" key="1">
    <source>
        <dbReference type="EMBL" id="KAA6319668.1"/>
    </source>
</evidence>
<gene>
    <name evidence="1" type="ORF">EZS27_030466</name>
</gene>
<organism evidence="1">
    <name type="scientific">termite gut metagenome</name>
    <dbReference type="NCBI Taxonomy" id="433724"/>
    <lineage>
        <taxon>unclassified sequences</taxon>
        <taxon>metagenomes</taxon>
        <taxon>organismal metagenomes</taxon>
    </lineage>
</organism>
<feature type="non-terminal residue" evidence="1">
    <location>
        <position position="1"/>
    </location>
</feature>
<name>A0A5J4QFE1_9ZZZZ</name>
<sequence>KNKYDFEGLLKFIFALEIDLFTANNSNVLSTDYSIPKYVKLKFSEKKIFKIISDIYLGNILTSYLTLNINTSVTNAELLIDTNFFISLIDLNTEEAC</sequence>
<dbReference type="AlphaFoldDB" id="A0A5J4QFE1"/>
<proteinExistence type="predicted"/>
<accession>A0A5J4QFE1</accession>
<protein>
    <submittedName>
        <fullName evidence="1">Uncharacterized protein</fullName>
    </submittedName>
</protein>
<reference evidence="1" key="1">
    <citation type="submission" date="2019-03" db="EMBL/GenBank/DDBJ databases">
        <title>Single cell metagenomics reveals metabolic interactions within the superorganism composed of flagellate Streblomastix strix and complex community of Bacteroidetes bacteria on its surface.</title>
        <authorList>
            <person name="Treitli S.C."/>
            <person name="Kolisko M."/>
            <person name="Husnik F."/>
            <person name="Keeling P."/>
            <person name="Hampl V."/>
        </authorList>
    </citation>
    <scope>NUCLEOTIDE SEQUENCE</scope>
    <source>
        <strain evidence="1">STM</strain>
    </source>
</reference>